<evidence type="ECO:0000259" key="9">
    <source>
        <dbReference type="PROSITE" id="PS50001"/>
    </source>
</evidence>
<dbReference type="InterPro" id="IPR000980">
    <property type="entry name" value="SH2"/>
</dbReference>
<dbReference type="CDD" id="cd09931">
    <property type="entry name" value="SH2_C-SH2_SHP_like"/>
    <property type="match status" value="1"/>
</dbReference>
<dbReference type="FunFam" id="3.30.505.10:FF:000012">
    <property type="entry name" value="Tyrosine-protein phosphatase non-receptor type"/>
    <property type="match status" value="1"/>
</dbReference>
<evidence type="ECO:0000259" key="11">
    <source>
        <dbReference type="PROSITE" id="PS50056"/>
    </source>
</evidence>
<dbReference type="GO" id="GO:0005737">
    <property type="term" value="C:cytoplasm"/>
    <property type="evidence" value="ECO:0007669"/>
    <property type="project" value="UniProtKB-SubCell"/>
</dbReference>
<evidence type="ECO:0000256" key="1">
    <source>
        <dbReference type="ARBA" id="ARBA00004496"/>
    </source>
</evidence>
<dbReference type="InterPro" id="IPR016130">
    <property type="entry name" value="Tyr_Pase_AS"/>
</dbReference>
<dbReference type="PRINTS" id="PR00401">
    <property type="entry name" value="SH2DOMAIN"/>
</dbReference>
<dbReference type="GO" id="GO:0030971">
    <property type="term" value="F:receptor tyrosine kinase binding"/>
    <property type="evidence" value="ECO:0007669"/>
    <property type="project" value="TreeGrafter"/>
</dbReference>
<evidence type="ECO:0000313" key="12">
    <source>
        <dbReference type="Proteomes" id="UP000515146"/>
    </source>
</evidence>
<evidence type="ECO:0000256" key="5">
    <source>
        <dbReference type="ARBA" id="ARBA00022912"/>
    </source>
</evidence>
<keyword evidence="12" id="KW-1185">Reference proteome</keyword>
<dbReference type="GeneID" id="113794101"/>
<dbReference type="GO" id="GO:0004726">
    <property type="term" value="F:non-membrane spanning protein tyrosine phosphatase activity"/>
    <property type="evidence" value="ECO:0007669"/>
    <property type="project" value="TreeGrafter"/>
</dbReference>
<evidence type="ECO:0000256" key="6">
    <source>
        <dbReference type="ARBA" id="ARBA00022999"/>
    </source>
</evidence>
<dbReference type="InterPro" id="IPR029021">
    <property type="entry name" value="Prot-tyrosine_phosphatase-like"/>
</dbReference>
<dbReference type="InParanoid" id="A0A6P6Y678"/>
<dbReference type="SUPFAM" id="SSF52799">
    <property type="entry name" value="(Phosphotyrosine protein) phosphatases II"/>
    <property type="match status" value="1"/>
</dbReference>
<dbReference type="Gene3D" id="3.30.505.10">
    <property type="entry name" value="SH2 domain"/>
    <property type="match status" value="2"/>
</dbReference>
<dbReference type="PROSITE" id="PS50056">
    <property type="entry name" value="TYR_PHOSPHATASE_2"/>
    <property type="match status" value="1"/>
</dbReference>
<evidence type="ECO:0000256" key="8">
    <source>
        <dbReference type="SAM" id="MobiDB-lite"/>
    </source>
</evidence>
<dbReference type="OMA" id="NGWLWNG"/>
<dbReference type="FunCoup" id="A0A6P6Y678">
    <property type="interactions" value="1189"/>
</dbReference>
<keyword evidence="5" id="KW-0904">Protein phosphatase</keyword>
<keyword evidence="3" id="KW-0963">Cytoplasm</keyword>
<dbReference type="SMART" id="SM00404">
    <property type="entry name" value="PTPc_motif"/>
    <property type="match status" value="1"/>
</dbReference>
<feature type="region of interest" description="Disordered" evidence="8">
    <location>
        <begin position="645"/>
        <end position="670"/>
    </location>
</feature>
<evidence type="ECO:0000256" key="4">
    <source>
        <dbReference type="ARBA" id="ARBA00022801"/>
    </source>
</evidence>
<dbReference type="CTD" id="45278"/>
<dbReference type="AlphaFoldDB" id="A0A6P6Y678"/>
<accession>A0A6P6Y678</accession>
<dbReference type="PANTHER" id="PTHR46559:SF3">
    <property type="entry name" value="TYROSINE-PROTEIN PHOSPHATASE NON-RECEPTOR TYPE"/>
    <property type="match status" value="1"/>
</dbReference>
<keyword evidence="4" id="KW-0378">Hydrolase</keyword>
<dbReference type="OrthoDB" id="8815311at2759"/>
<evidence type="ECO:0000313" key="13">
    <source>
        <dbReference type="RefSeq" id="XP_027199989.1"/>
    </source>
</evidence>
<reference evidence="13" key="1">
    <citation type="submission" date="2025-08" db="UniProtKB">
        <authorList>
            <consortium name="RefSeq"/>
        </authorList>
    </citation>
    <scope>IDENTIFICATION</scope>
    <source>
        <strain evidence="13">Airmid</strain>
    </source>
</reference>
<dbReference type="PROSITE" id="PS50055">
    <property type="entry name" value="TYR_PHOSPHATASE_PTP"/>
    <property type="match status" value="1"/>
</dbReference>
<dbReference type="Pfam" id="PF00102">
    <property type="entry name" value="Y_phosphatase"/>
    <property type="match status" value="1"/>
</dbReference>
<keyword evidence="6 7" id="KW-0727">SH2 domain</keyword>
<dbReference type="InterPro" id="IPR000242">
    <property type="entry name" value="PTP_cat"/>
</dbReference>
<feature type="domain" description="SH2" evidence="9">
    <location>
        <begin position="16"/>
        <end position="115"/>
    </location>
</feature>
<evidence type="ECO:0000256" key="7">
    <source>
        <dbReference type="PROSITE-ProRule" id="PRU00191"/>
    </source>
</evidence>
<dbReference type="SMART" id="SM00194">
    <property type="entry name" value="PTPc"/>
    <property type="match status" value="1"/>
</dbReference>
<dbReference type="InterPro" id="IPR003595">
    <property type="entry name" value="Tyr_Pase_cat"/>
</dbReference>
<dbReference type="PROSITE" id="PS00383">
    <property type="entry name" value="TYR_PHOSPHATASE_1"/>
    <property type="match status" value="1"/>
</dbReference>
<dbReference type="InterPro" id="IPR000387">
    <property type="entry name" value="Tyr_Pase_dom"/>
</dbReference>
<sequence>MNNTITMSLINSRGRWFHPNIDRISAEKMLVDRGVDGSFLVRPSDSHPGDFTLSVLNDGQLTHIKIHNTDDDLYDLHGGEKFVSLIELIHHYMQNPDQIRDRNNRNRIIRLKYPLISDDPTSERWFHGNITPQEAEKQILEKGKNGSFLVRKSRKPGDYVLTVRIDDKISHVKIYCQQSKYDFGGGEKFDSLTDLIDYCKRNPIVETSGTVVNLRSPFNTTKFTASTIENRVKILSKEDQGDQRKDRERKTGFWEEFEYLQQQACKHLYSRRAGEQQENRNKNRFKNILPFDRTRVILKDIHSNVNDNDGNMENSSSTSDYINANYIQVEDELTNQPSKKIYIATQGPLANTKNDFWSMVWHENCSIIVMITKEIERSKSKCVRYWPDKDQQIKYGKLTVKTISEKIMLHHTLREFRIHYDNNNDNVNVDNGDNKDHHVDGGGKNYRIVYHYHFMTWPDHSVPSDPGCVLNFLHEINCKQESIINDDESNGPIIVHCSAGIGRTGTFIVIDILIDQINQHGLDCEIDIQRTIQIVRTKRSGIVQTIAQYKFVYLAIQHYVNTLQQRIQAEHKSLQAGREYTNIKYTNEVGDKFTSYGIPAIAAQAAAAAVASSSSSNLNSNLPTTTTATTLSSIQQQKNCNSQIELQPRPPIPPRFNRLTNDCPFGSNET</sequence>
<name>A0A6P6Y678_DERPT</name>
<dbReference type="EC" id="3.1.3.48" evidence="2"/>
<dbReference type="GO" id="GO:0050839">
    <property type="term" value="F:cell adhesion molecule binding"/>
    <property type="evidence" value="ECO:0007669"/>
    <property type="project" value="TreeGrafter"/>
</dbReference>
<proteinExistence type="predicted"/>
<feature type="domain" description="SH2" evidence="9">
    <location>
        <begin position="125"/>
        <end position="218"/>
    </location>
</feature>
<dbReference type="GO" id="GO:0048666">
    <property type="term" value="P:neuron development"/>
    <property type="evidence" value="ECO:0007669"/>
    <property type="project" value="UniProtKB-ARBA"/>
</dbReference>
<dbReference type="Proteomes" id="UP000515146">
    <property type="component" value="Unplaced"/>
</dbReference>
<evidence type="ECO:0000259" key="10">
    <source>
        <dbReference type="PROSITE" id="PS50055"/>
    </source>
</evidence>
<dbReference type="SUPFAM" id="SSF55550">
    <property type="entry name" value="SH2 domain"/>
    <property type="match status" value="2"/>
</dbReference>
<dbReference type="Pfam" id="PF00017">
    <property type="entry name" value="SH2"/>
    <property type="match status" value="2"/>
</dbReference>
<dbReference type="PRINTS" id="PR00700">
    <property type="entry name" value="PRTYPHPHTASE"/>
</dbReference>
<dbReference type="RefSeq" id="XP_027199989.1">
    <property type="nucleotide sequence ID" value="XM_027344188.1"/>
</dbReference>
<dbReference type="GO" id="GO:0070374">
    <property type="term" value="P:positive regulation of ERK1 and ERK2 cascade"/>
    <property type="evidence" value="ECO:0007669"/>
    <property type="project" value="TreeGrafter"/>
</dbReference>
<protein>
    <recommendedName>
        <fullName evidence="2">protein-tyrosine-phosphatase</fullName>
        <ecNumber evidence="2">3.1.3.48</ecNumber>
    </recommendedName>
</protein>
<dbReference type="SMART" id="SM00252">
    <property type="entry name" value="SH2"/>
    <property type="match status" value="2"/>
</dbReference>
<feature type="domain" description="Tyrosine-protein phosphatase" evidence="10">
    <location>
        <begin position="253"/>
        <end position="559"/>
    </location>
</feature>
<dbReference type="PANTHER" id="PTHR46559">
    <property type="entry name" value="TYROSINE-PROTEIN PHOSPHATASE NON-RECEPTOR TYPE 11"/>
    <property type="match status" value="1"/>
</dbReference>
<dbReference type="KEGG" id="dpte:113794101"/>
<dbReference type="InterPro" id="IPR036860">
    <property type="entry name" value="SH2_dom_sf"/>
</dbReference>
<feature type="domain" description="Tyrosine specific protein phosphatases" evidence="11">
    <location>
        <begin position="470"/>
        <end position="550"/>
    </location>
</feature>
<gene>
    <name evidence="13" type="primary">LOC113794101</name>
</gene>
<evidence type="ECO:0000256" key="3">
    <source>
        <dbReference type="ARBA" id="ARBA00022490"/>
    </source>
</evidence>
<evidence type="ECO:0000256" key="2">
    <source>
        <dbReference type="ARBA" id="ARBA00013064"/>
    </source>
</evidence>
<organism evidence="12 13">
    <name type="scientific">Dermatophagoides pteronyssinus</name>
    <name type="common">European house dust mite</name>
    <dbReference type="NCBI Taxonomy" id="6956"/>
    <lineage>
        <taxon>Eukaryota</taxon>
        <taxon>Metazoa</taxon>
        <taxon>Ecdysozoa</taxon>
        <taxon>Arthropoda</taxon>
        <taxon>Chelicerata</taxon>
        <taxon>Arachnida</taxon>
        <taxon>Acari</taxon>
        <taxon>Acariformes</taxon>
        <taxon>Sarcoptiformes</taxon>
        <taxon>Astigmata</taxon>
        <taxon>Psoroptidia</taxon>
        <taxon>Analgoidea</taxon>
        <taxon>Pyroglyphidae</taxon>
        <taxon>Dermatophagoidinae</taxon>
        <taxon>Dermatophagoides</taxon>
    </lineage>
</organism>
<comment type="subcellular location">
    <subcellularLocation>
        <location evidence="1">Cytoplasm</location>
    </subcellularLocation>
</comment>
<dbReference type="Gene3D" id="3.90.190.10">
    <property type="entry name" value="Protein tyrosine phosphatase superfamily"/>
    <property type="match status" value="1"/>
</dbReference>
<dbReference type="PROSITE" id="PS50001">
    <property type="entry name" value="SH2"/>
    <property type="match status" value="2"/>
</dbReference>